<comment type="similarity">
    <text evidence="1">Belongs to the AAA ATPase family.</text>
</comment>
<keyword evidence="5" id="KW-0482">Metalloprotease</keyword>
<evidence type="ECO:0000256" key="1">
    <source>
        <dbReference type="ARBA" id="ARBA00006914"/>
    </source>
</evidence>
<dbReference type="InterPro" id="IPR003593">
    <property type="entry name" value="AAA+_ATPase"/>
</dbReference>
<accession>A0A399E6B3</accession>
<sequence>MSLCPSAPLRRWGLIEIHPRPDLPLTAQPIRLSEPVLHFLLGAQGDNPAELDPELAGTFTLSAAAALVPSQQEQADRICSAWEGGAVPVQLLGDPQSARAIAASACSRLGLRAFGLPAERLLERDPEDLARRLGREARLRGAAWLLEAGYRPEPSAQARLGELLERLVALETPVLLSARERLALPGLRWTLEVDKPTPSEQAALWRERLVGELSVPENVLSEALERVVAQFDLEAAAIAEAAQQALLELHYRLRQGARLRPEDLLGALWAAARGQSHGRLERVAAVRRMAARARREDLVLPGAVQATLGEIAAHVRHRHLVYDRQGFRSGERGRGVAVLFSGPSGTGKTTAAEALARELDLDLYRVDLSLLVSKYIGETEKNLREVFDAAEDGGAVLLFDEADAVFGKRSDVQDSHDRYANLEVSYLLQRMEQYRGLAILTTNLESSIDEAFVRRLRFIVRFERPKPPERAEIWRRVIPAEFHAGLDFERLSLLELTGGHIANVALHAAFKAAAEGEPLGMRHLREAASEEMAKLKRLRPRELEDWG</sequence>
<dbReference type="PANTHER" id="PTHR23073">
    <property type="entry name" value="26S PROTEASOME REGULATORY SUBUNIT"/>
    <property type="match status" value="1"/>
</dbReference>
<keyword evidence="3" id="KW-0067">ATP-binding</keyword>
<dbReference type="AlphaFoldDB" id="A0A399E6B3"/>
<keyword evidence="5" id="KW-0645">Protease</keyword>
<keyword evidence="2" id="KW-0547">Nucleotide-binding</keyword>
<comment type="caution">
    <text evidence="5">The sequence shown here is derived from an EMBL/GenBank/DDBJ whole genome shotgun (WGS) entry which is preliminary data.</text>
</comment>
<evidence type="ECO:0000259" key="4">
    <source>
        <dbReference type="SMART" id="SM00382"/>
    </source>
</evidence>
<dbReference type="GO" id="GO:0008237">
    <property type="term" value="F:metallopeptidase activity"/>
    <property type="evidence" value="ECO:0007669"/>
    <property type="project" value="UniProtKB-KW"/>
</dbReference>
<name>A0A399E6B3_9DEIN</name>
<dbReference type="SUPFAM" id="SSF52540">
    <property type="entry name" value="P-loop containing nucleoside triphosphate hydrolases"/>
    <property type="match status" value="1"/>
</dbReference>
<dbReference type="EMBL" id="QXDL01000258">
    <property type="protein sequence ID" value="RIH78769.1"/>
    <property type="molecule type" value="Genomic_DNA"/>
</dbReference>
<keyword evidence="6" id="KW-1185">Reference proteome</keyword>
<dbReference type="EC" id="3.4.24.-" evidence="5"/>
<dbReference type="InterPro" id="IPR003959">
    <property type="entry name" value="ATPase_AAA_core"/>
</dbReference>
<protein>
    <submittedName>
        <fullName evidence="5">ATP-dependent zinc metalloprotease FtsH 2</fullName>
        <ecNumber evidence="5">3.4.24.-</ecNumber>
    </submittedName>
</protein>
<dbReference type="GO" id="GO:0005524">
    <property type="term" value="F:ATP binding"/>
    <property type="evidence" value="ECO:0007669"/>
    <property type="project" value="UniProtKB-KW"/>
</dbReference>
<evidence type="ECO:0000256" key="3">
    <source>
        <dbReference type="ARBA" id="ARBA00022840"/>
    </source>
</evidence>
<gene>
    <name evidence="5" type="primary">ftsH2</name>
    <name evidence="5" type="ORF">Mterra_03644</name>
</gene>
<dbReference type="CDD" id="cd19481">
    <property type="entry name" value="RecA-like_protease"/>
    <property type="match status" value="1"/>
</dbReference>
<dbReference type="Pfam" id="PF00004">
    <property type="entry name" value="AAA"/>
    <property type="match status" value="1"/>
</dbReference>
<dbReference type="GO" id="GO:0006508">
    <property type="term" value="P:proteolysis"/>
    <property type="evidence" value="ECO:0007669"/>
    <property type="project" value="UniProtKB-KW"/>
</dbReference>
<dbReference type="InterPro" id="IPR050221">
    <property type="entry name" value="26S_Proteasome_ATPase"/>
</dbReference>
<proteinExistence type="inferred from homology"/>
<reference evidence="5 6" key="1">
    <citation type="submission" date="2018-08" db="EMBL/GenBank/DDBJ databases">
        <title>Meiothermus terrae DSM 26712 genome sequencing project.</title>
        <authorList>
            <person name="Da Costa M.S."/>
            <person name="Albuquerque L."/>
            <person name="Raposo P."/>
            <person name="Froufe H.J.C."/>
            <person name="Barroso C.S."/>
            <person name="Egas C."/>
        </authorList>
    </citation>
    <scope>NUCLEOTIDE SEQUENCE [LARGE SCALE GENOMIC DNA]</scope>
    <source>
        <strain evidence="5 6">DSM 26712</strain>
    </source>
</reference>
<evidence type="ECO:0000313" key="6">
    <source>
        <dbReference type="Proteomes" id="UP000265715"/>
    </source>
</evidence>
<organism evidence="5 6">
    <name type="scientific">Calidithermus terrae</name>
    <dbReference type="NCBI Taxonomy" id="1408545"/>
    <lineage>
        <taxon>Bacteria</taxon>
        <taxon>Thermotogati</taxon>
        <taxon>Deinococcota</taxon>
        <taxon>Deinococci</taxon>
        <taxon>Thermales</taxon>
        <taxon>Thermaceae</taxon>
        <taxon>Calidithermus</taxon>
    </lineage>
</organism>
<evidence type="ECO:0000256" key="2">
    <source>
        <dbReference type="ARBA" id="ARBA00022741"/>
    </source>
</evidence>
<evidence type="ECO:0000313" key="5">
    <source>
        <dbReference type="EMBL" id="RIH78769.1"/>
    </source>
</evidence>
<dbReference type="GO" id="GO:0016887">
    <property type="term" value="F:ATP hydrolysis activity"/>
    <property type="evidence" value="ECO:0007669"/>
    <property type="project" value="InterPro"/>
</dbReference>
<dbReference type="Proteomes" id="UP000265715">
    <property type="component" value="Unassembled WGS sequence"/>
</dbReference>
<keyword evidence="5" id="KW-0378">Hydrolase</keyword>
<feature type="domain" description="AAA+ ATPase" evidence="4">
    <location>
        <begin position="334"/>
        <end position="466"/>
    </location>
</feature>
<dbReference type="InterPro" id="IPR027417">
    <property type="entry name" value="P-loop_NTPase"/>
</dbReference>
<dbReference type="SMART" id="SM00382">
    <property type="entry name" value="AAA"/>
    <property type="match status" value="1"/>
</dbReference>
<dbReference type="Gene3D" id="3.40.50.300">
    <property type="entry name" value="P-loop containing nucleotide triphosphate hydrolases"/>
    <property type="match status" value="1"/>
</dbReference>
<dbReference type="OrthoDB" id="9806903at2"/>